<evidence type="ECO:0000313" key="1">
    <source>
        <dbReference type="EMBL" id="VDI58971.1"/>
    </source>
</evidence>
<gene>
    <name evidence="1" type="ORF">MGAL_10B064892</name>
</gene>
<comment type="caution">
    <text evidence="1">The sequence shown here is derived from an EMBL/GenBank/DDBJ whole genome shotgun (WGS) entry which is preliminary data.</text>
</comment>
<accession>A0A8B6G5F6</accession>
<sequence>MLGGVVVEVQGVLALDQDQAPPDHLGVGEEEEEVQKQTQKRYVRQNNSMSRFIVCVMRELAIETKYLEPNLLESLKSVYLIAT</sequence>
<keyword evidence="2" id="KW-1185">Reference proteome</keyword>
<dbReference type="Proteomes" id="UP000596742">
    <property type="component" value="Unassembled WGS sequence"/>
</dbReference>
<dbReference type="EMBL" id="UYJE01007898">
    <property type="protein sequence ID" value="VDI58971.1"/>
    <property type="molecule type" value="Genomic_DNA"/>
</dbReference>
<reference evidence="1" key="1">
    <citation type="submission" date="2018-11" db="EMBL/GenBank/DDBJ databases">
        <authorList>
            <person name="Alioto T."/>
            <person name="Alioto T."/>
        </authorList>
    </citation>
    <scope>NUCLEOTIDE SEQUENCE</scope>
</reference>
<name>A0A8B6G5F6_MYTGA</name>
<organism evidence="1 2">
    <name type="scientific">Mytilus galloprovincialis</name>
    <name type="common">Mediterranean mussel</name>
    <dbReference type="NCBI Taxonomy" id="29158"/>
    <lineage>
        <taxon>Eukaryota</taxon>
        <taxon>Metazoa</taxon>
        <taxon>Spiralia</taxon>
        <taxon>Lophotrochozoa</taxon>
        <taxon>Mollusca</taxon>
        <taxon>Bivalvia</taxon>
        <taxon>Autobranchia</taxon>
        <taxon>Pteriomorphia</taxon>
        <taxon>Mytilida</taxon>
        <taxon>Mytiloidea</taxon>
        <taxon>Mytilidae</taxon>
        <taxon>Mytilinae</taxon>
        <taxon>Mytilus</taxon>
    </lineage>
</organism>
<evidence type="ECO:0000313" key="2">
    <source>
        <dbReference type="Proteomes" id="UP000596742"/>
    </source>
</evidence>
<dbReference type="AlphaFoldDB" id="A0A8B6G5F6"/>
<protein>
    <submittedName>
        <fullName evidence="1">Uncharacterized protein</fullName>
    </submittedName>
</protein>
<proteinExistence type="predicted"/>